<reference evidence="15 16" key="1">
    <citation type="submission" date="2018-06" db="EMBL/GenBank/DDBJ databases">
        <title>Nitrincola tibetense sp. nov., isolated from Lake XuguoCo on Tibetan Plateau.</title>
        <authorList>
            <person name="Xing P."/>
        </authorList>
    </citation>
    <scope>NUCLEOTIDE SEQUENCE [LARGE SCALE GENOMIC DNA]</scope>
    <source>
        <strain evidence="16">xg18</strain>
    </source>
</reference>
<keyword evidence="3" id="KW-0813">Transport</keyword>
<dbReference type="Proteomes" id="UP000250744">
    <property type="component" value="Unassembled WGS sequence"/>
</dbReference>
<comment type="similarity">
    <text evidence="2">Belongs to the HupC/HyaC/HydC family.</text>
</comment>
<protein>
    <submittedName>
        <fullName evidence="15">Cytochrome B</fullName>
    </submittedName>
</protein>
<evidence type="ECO:0000313" key="15">
    <source>
        <dbReference type="EMBL" id="RAU19458.1"/>
    </source>
</evidence>
<evidence type="ECO:0000256" key="10">
    <source>
        <dbReference type="ARBA" id="ARBA00023004"/>
    </source>
</evidence>
<dbReference type="SUPFAM" id="SSF81342">
    <property type="entry name" value="Transmembrane di-heme cytochromes"/>
    <property type="match status" value="1"/>
</dbReference>
<keyword evidence="4" id="KW-1003">Cell membrane</keyword>
<keyword evidence="5" id="KW-0349">Heme</keyword>
<dbReference type="InterPro" id="IPR051542">
    <property type="entry name" value="Hydrogenase_cytochrome"/>
</dbReference>
<feature type="transmembrane region" description="Helical" evidence="13">
    <location>
        <begin position="20"/>
        <end position="39"/>
    </location>
</feature>
<dbReference type="InterPro" id="IPR000516">
    <property type="entry name" value="Ni-dep_Hydgase_cyt-B"/>
</dbReference>
<dbReference type="GO" id="GO:0009055">
    <property type="term" value="F:electron transfer activity"/>
    <property type="evidence" value="ECO:0007669"/>
    <property type="project" value="InterPro"/>
</dbReference>
<evidence type="ECO:0000256" key="3">
    <source>
        <dbReference type="ARBA" id="ARBA00022448"/>
    </source>
</evidence>
<feature type="transmembrane region" description="Helical" evidence="13">
    <location>
        <begin position="116"/>
        <end position="139"/>
    </location>
</feature>
<dbReference type="OrthoDB" id="1117555at2"/>
<evidence type="ECO:0000256" key="5">
    <source>
        <dbReference type="ARBA" id="ARBA00022617"/>
    </source>
</evidence>
<evidence type="ECO:0000256" key="2">
    <source>
        <dbReference type="ARBA" id="ARBA00008622"/>
    </source>
</evidence>
<comment type="caution">
    <text evidence="15">The sequence shown here is derived from an EMBL/GenBank/DDBJ whole genome shotgun (WGS) entry which is preliminary data.</text>
</comment>
<feature type="domain" description="Cytochrome b561 bacterial/Ni-hydrogenase" evidence="14">
    <location>
        <begin position="8"/>
        <end position="191"/>
    </location>
</feature>
<name>A0A364NQS1_9GAMM</name>
<dbReference type="RefSeq" id="WP_112157800.1">
    <property type="nucleotide sequence ID" value="NZ_QKRX01000002.1"/>
</dbReference>
<keyword evidence="6 13" id="KW-0812">Transmembrane</keyword>
<dbReference type="GO" id="GO:0005886">
    <property type="term" value="C:plasma membrane"/>
    <property type="evidence" value="ECO:0007669"/>
    <property type="project" value="UniProtKB-SubCell"/>
</dbReference>
<dbReference type="EMBL" id="QKRX01000002">
    <property type="protein sequence ID" value="RAU19458.1"/>
    <property type="molecule type" value="Genomic_DNA"/>
</dbReference>
<keyword evidence="10" id="KW-0408">Iron</keyword>
<dbReference type="AlphaFoldDB" id="A0A364NQS1"/>
<dbReference type="InterPro" id="IPR011577">
    <property type="entry name" value="Cyt_b561_bac/Ni-Hgenase"/>
</dbReference>
<dbReference type="GO" id="GO:0022904">
    <property type="term" value="P:respiratory electron transport chain"/>
    <property type="evidence" value="ECO:0007669"/>
    <property type="project" value="InterPro"/>
</dbReference>
<evidence type="ECO:0000256" key="7">
    <source>
        <dbReference type="ARBA" id="ARBA00022723"/>
    </source>
</evidence>
<dbReference type="Gene3D" id="1.20.950.20">
    <property type="entry name" value="Transmembrane di-heme cytochromes, Chain C"/>
    <property type="match status" value="1"/>
</dbReference>
<evidence type="ECO:0000256" key="1">
    <source>
        <dbReference type="ARBA" id="ARBA00004651"/>
    </source>
</evidence>
<comment type="subcellular location">
    <subcellularLocation>
        <location evidence="1">Cell membrane</location>
        <topology evidence="1">Multi-pass membrane protein</topology>
    </subcellularLocation>
</comment>
<dbReference type="PANTHER" id="PTHR30485:SF1">
    <property type="entry name" value="CYTOCHROME YDHU-RELATED"/>
    <property type="match status" value="1"/>
</dbReference>
<feature type="transmembrane region" description="Helical" evidence="13">
    <location>
        <begin position="51"/>
        <end position="68"/>
    </location>
</feature>
<feature type="region of interest" description="Disordered" evidence="12">
    <location>
        <begin position="196"/>
        <end position="219"/>
    </location>
</feature>
<dbReference type="PRINTS" id="PR00161">
    <property type="entry name" value="NIHGNASECYTB"/>
</dbReference>
<evidence type="ECO:0000256" key="6">
    <source>
        <dbReference type="ARBA" id="ARBA00022692"/>
    </source>
</evidence>
<evidence type="ECO:0000256" key="11">
    <source>
        <dbReference type="ARBA" id="ARBA00023136"/>
    </source>
</evidence>
<sequence length="219" mass="25356">MNQRIYLYTRFERFWHWCQAGLVLTLLFSGFAIHGTHAVIGFKTAVEVHEIAAWLLITLWIFAIFWHFTTGQWKHYVPTHEKLIEMARYYAYGMFKKEPHPYHKTPDRKHNPLQRIAYLGVKLVINPLLWVSGLVYLFWGSMADYVPLALKQVASLHTLGAFMMLCFLLLHVYLATVGHTPVAHIKTMITGWEDPHADESPGVEPDDELSNNVAIKKHS</sequence>
<evidence type="ECO:0000256" key="8">
    <source>
        <dbReference type="ARBA" id="ARBA00022982"/>
    </source>
</evidence>
<evidence type="ECO:0000256" key="4">
    <source>
        <dbReference type="ARBA" id="ARBA00022475"/>
    </source>
</evidence>
<dbReference type="InterPro" id="IPR016174">
    <property type="entry name" value="Di-haem_cyt_TM"/>
</dbReference>
<evidence type="ECO:0000256" key="13">
    <source>
        <dbReference type="SAM" id="Phobius"/>
    </source>
</evidence>
<dbReference type="GO" id="GO:0005506">
    <property type="term" value="F:iron ion binding"/>
    <property type="evidence" value="ECO:0007669"/>
    <property type="project" value="InterPro"/>
</dbReference>
<evidence type="ECO:0000256" key="9">
    <source>
        <dbReference type="ARBA" id="ARBA00022989"/>
    </source>
</evidence>
<evidence type="ECO:0000313" key="16">
    <source>
        <dbReference type="Proteomes" id="UP000250744"/>
    </source>
</evidence>
<evidence type="ECO:0000256" key="12">
    <source>
        <dbReference type="SAM" id="MobiDB-lite"/>
    </source>
</evidence>
<dbReference type="GO" id="GO:0020037">
    <property type="term" value="F:heme binding"/>
    <property type="evidence" value="ECO:0007669"/>
    <property type="project" value="TreeGrafter"/>
</dbReference>
<organism evidence="15 16">
    <name type="scientific">Nitrincola tibetensis</name>
    <dbReference type="NCBI Taxonomy" id="2219697"/>
    <lineage>
        <taxon>Bacteria</taxon>
        <taxon>Pseudomonadati</taxon>
        <taxon>Pseudomonadota</taxon>
        <taxon>Gammaproteobacteria</taxon>
        <taxon>Oceanospirillales</taxon>
        <taxon>Oceanospirillaceae</taxon>
        <taxon>Nitrincola</taxon>
    </lineage>
</organism>
<keyword evidence="8" id="KW-0249">Electron transport</keyword>
<proteinExistence type="inferred from homology"/>
<dbReference type="Pfam" id="PF01292">
    <property type="entry name" value="Ni_hydr_CYTB"/>
    <property type="match status" value="1"/>
</dbReference>
<feature type="transmembrane region" description="Helical" evidence="13">
    <location>
        <begin position="159"/>
        <end position="178"/>
    </location>
</feature>
<keyword evidence="16" id="KW-1185">Reference proteome</keyword>
<keyword evidence="9 13" id="KW-1133">Transmembrane helix</keyword>
<gene>
    <name evidence="15" type="ORF">DN062_04175</name>
</gene>
<keyword evidence="11 13" id="KW-0472">Membrane</keyword>
<accession>A0A364NQS1</accession>
<keyword evidence="7" id="KW-0479">Metal-binding</keyword>
<dbReference type="PANTHER" id="PTHR30485">
    <property type="entry name" value="NI/FE-HYDROGENASE 1 B-TYPE CYTOCHROME SUBUNIT"/>
    <property type="match status" value="1"/>
</dbReference>
<evidence type="ECO:0000259" key="14">
    <source>
        <dbReference type="Pfam" id="PF01292"/>
    </source>
</evidence>